<proteinExistence type="predicted"/>
<dbReference type="AlphaFoldDB" id="A0A1M5ZYT6"/>
<protein>
    <recommendedName>
        <fullName evidence="4">Sulfatase</fullName>
    </recommendedName>
</protein>
<dbReference type="SUPFAM" id="SSF53649">
    <property type="entry name" value="Alkaline phosphatase-like"/>
    <property type="match status" value="1"/>
</dbReference>
<dbReference type="STRING" id="1447782.SAMN05444417_0062"/>
<dbReference type="Proteomes" id="UP000184292">
    <property type="component" value="Unassembled WGS sequence"/>
</dbReference>
<evidence type="ECO:0000256" key="1">
    <source>
        <dbReference type="SAM" id="MobiDB-lite"/>
    </source>
</evidence>
<keyword evidence="3" id="KW-1185">Reference proteome</keyword>
<feature type="region of interest" description="Disordered" evidence="1">
    <location>
        <begin position="40"/>
        <end position="60"/>
    </location>
</feature>
<accession>A0A1M5ZYT6</accession>
<evidence type="ECO:0008006" key="4">
    <source>
        <dbReference type="Google" id="ProtNLM"/>
    </source>
</evidence>
<name>A0A1M5ZYT6_9RHOB</name>
<organism evidence="2 3">
    <name type="scientific">Wenxinia saemankumensis</name>
    <dbReference type="NCBI Taxonomy" id="1447782"/>
    <lineage>
        <taxon>Bacteria</taxon>
        <taxon>Pseudomonadati</taxon>
        <taxon>Pseudomonadota</taxon>
        <taxon>Alphaproteobacteria</taxon>
        <taxon>Rhodobacterales</taxon>
        <taxon>Roseobacteraceae</taxon>
        <taxon>Wenxinia</taxon>
    </lineage>
</organism>
<gene>
    <name evidence="2" type="ORF">SAMN05444417_0062</name>
</gene>
<evidence type="ECO:0000313" key="3">
    <source>
        <dbReference type="Proteomes" id="UP000184292"/>
    </source>
</evidence>
<sequence length="60" mass="6574">MTDRPNILVLCTDRQRWDTLGATGNTSVRTPDMDAIYEGGWGWTTPSARARSARPPAPVS</sequence>
<dbReference type="InterPro" id="IPR017850">
    <property type="entry name" value="Alkaline_phosphatase_core_sf"/>
</dbReference>
<dbReference type="EMBL" id="FQYO01000001">
    <property type="protein sequence ID" value="SHI29209.1"/>
    <property type="molecule type" value="Genomic_DNA"/>
</dbReference>
<dbReference type="Gene3D" id="3.40.720.10">
    <property type="entry name" value="Alkaline Phosphatase, subunit A"/>
    <property type="match status" value="1"/>
</dbReference>
<evidence type="ECO:0000313" key="2">
    <source>
        <dbReference type="EMBL" id="SHI29209.1"/>
    </source>
</evidence>
<reference evidence="2 3" key="1">
    <citation type="submission" date="2016-11" db="EMBL/GenBank/DDBJ databases">
        <authorList>
            <person name="Jaros S."/>
            <person name="Januszkiewicz K."/>
            <person name="Wedrychowicz H."/>
        </authorList>
    </citation>
    <scope>NUCLEOTIDE SEQUENCE [LARGE SCALE GENOMIC DNA]</scope>
    <source>
        <strain evidence="2 3">DSM 100565</strain>
    </source>
</reference>